<dbReference type="OMA" id="NASKCIM"/>
<evidence type="ECO:0000256" key="7">
    <source>
        <dbReference type="ARBA" id="ARBA00023136"/>
    </source>
</evidence>
<dbReference type="SUPFAM" id="SSF55486">
    <property type="entry name" value="Metalloproteases ('zincins'), catalytic domain"/>
    <property type="match status" value="1"/>
</dbReference>
<dbReference type="SMART" id="SM00608">
    <property type="entry name" value="ACR"/>
    <property type="match status" value="1"/>
</dbReference>
<dbReference type="InterPro" id="IPR001590">
    <property type="entry name" value="Peptidase_M12B"/>
</dbReference>
<dbReference type="Gene3D" id="3.40.390.10">
    <property type="entry name" value="Collagenase (Catalytic Domain)"/>
    <property type="match status" value="1"/>
</dbReference>
<protein>
    <submittedName>
        <fullName evidence="14">Uncharacterized protein</fullName>
    </submittedName>
</protein>
<comment type="subcellular location">
    <subcellularLocation>
        <location evidence="1">Membrane</location>
        <topology evidence="1">Single-pass membrane protein</topology>
    </subcellularLocation>
    <subcellularLocation>
        <location evidence="2">Secreted</location>
    </subcellularLocation>
</comment>
<dbReference type="GO" id="GO:0008584">
    <property type="term" value="P:male gonad development"/>
    <property type="evidence" value="ECO:0007669"/>
    <property type="project" value="TreeGrafter"/>
</dbReference>
<dbReference type="InterPro" id="IPR002870">
    <property type="entry name" value="Peptidase_M12B_N"/>
</dbReference>
<evidence type="ECO:0000256" key="5">
    <source>
        <dbReference type="ARBA" id="ARBA00022692"/>
    </source>
</evidence>
<evidence type="ECO:0000313" key="14">
    <source>
        <dbReference type="Ensembl" id="ENSVKKP00000012615.1"/>
    </source>
</evidence>
<dbReference type="Pfam" id="PF08516">
    <property type="entry name" value="ADAM_CR"/>
    <property type="match status" value="1"/>
</dbReference>
<keyword evidence="5" id="KW-0812">Transmembrane</keyword>
<reference evidence="14" key="2">
    <citation type="submission" date="2025-09" db="UniProtKB">
        <authorList>
            <consortium name="Ensembl"/>
        </authorList>
    </citation>
    <scope>IDENTIFICATION</scope>
</reference>
<feature type="domain" description="Peptidase M12B" evidence="13">
    <location>
        <begin position="190"/>
        <end position="423"/>
    </location>
</feature>
<evidence type="ECO:0000256" key="3">
    <source>
        <dbReference type="ARBA" id="ARBA00022525"/>
    </source>
</evidence>
<evidence type="ECO:0000256" key="2">
    <source>
        <dbReference type="ARBA" id="ARBA00004613"/>
    </source>
</evidence>
<dbReference type="Pfam" id="PF00200">
    <property type="entry name" value="Disintegrin"/>
    <property type="match status" value="1"/>
</dbReference>
<dbReference type="PANTHER" id="PTHR11905">
    <property type="entry name" value="ADAM A DISINTEGRIN AND METALLOPROTEASE DOMAIN"/>
    <property type="match status" value="1"/>
</dbReference>
<comment type="caution">
    <text evidence="10">Lacks conserved residue(s) required for the propagation of feature annotation.</text>
</comment>
<dbReference type="InterPro" id="IPR006586">
    <property type="entry name" value="ADAM_Cys-rich"/>
</dbReference>
<feature type="region of interest" description="Disordered" evidence="11">
    <location>
        <begin position="150"/>
        <end position="182"/>
    </location>
</feature>
<dbReference type="Pfam" id="PF01421">
    <property type="entry name" value="Reprolysin"/>
    <property type="match status" value="1"/>
</dbReference>
<sequence>ITASGAAAGAGGREGGWAEERATSDRCPSLSASLASPKPKSAGKAAREQLSYLIQAEGKDYVVHLQRKALLAKRFPVATYNSSQRVEGHHEVQGDCYYHGYVEGAGASFLSLRACPGLSGLLQIEDLTYGISPLQGSPAFQHLLYRAEEGAPSSRAGRPRGKAERHAVPAAGRRPAPSKGSLAHLQRHTKYMELFVQVDVRLFRFYEADVQATIQNVIHLIEMVDDMFATLGLRVLLVGVEIWTERNLVPVTDYVQLTVGQFNAWRVLTVRPRLRHDVALLLAHHGTGGSTVRYSYLGTVLPCLSTTPASGCCREDCTLAPRATCTTEACCVGCQLAPKGALCRKASDECDLPEYCSGAAADCAPDVLVQDGTPCSDDGYCVAGTCSTHTLQCQKLFSGQAAGAPPACFERVNAVGDRFGNCAGKRGEEVPPNFPRCARENVLCGRVQCVNVHTLPNMEESTTVIQTPVGKAVCWGLASSSSGTALADIGVVEEGSRCGKRKVCVNQTCTPVETWAAARAACDPSATCGGNGVCNSRQHCHCRYGWAPPACRSPGYGGSLDSGPLPRTRTYSLASVVVGVAVALVCVRTGQGEIPTSVAEGQQRSATLMRSQGSSTRSTKAFKPPLLPRILQPLTQKSAC</sequence>
<evidence type="ECO:0000313" key="15">
    <source>
        <dbReference type="Proteomes" id="UP000694545"/>
    </source>
</evidence>
<evidence type="ECO:0000259" key="12">
    <source>
        <dbReference type="PROSITE" id="PS50214"/>
    </source>
</evidence>
<name>A0A8D2JLJ1_VARKO</name>
<keyword evidence="4" id="KW-0800">Toxin</keyword>
<reference evidence="14" key="1">
    <citation type="submission" date="2025-08" db="UniProtKB">
        <authorList>
            <consortium name="Ensembl"/>
        </authorList>
    </citation>
    <scope>IDENTIFICATION</scope>
</reference>
<dbReference type="SMART" id="SM00050">
    <property type="entry name" value="DISIN"/>
    <property type="match status" value="1"/>
</dbReference>
<dbReference type="GO" id="GO:0090729">
    <property type="term" value="F:toxin activity"/>
    <property type="evidence" value="ECO:0007669"/>
    <property type="project" value="UniProtKB-KW"/>
</dbReference>
<keyword evidence="15" id="KW-1185">Reference proteome</keyword>
<evidence type="ECO:0000256" key="4">
    <source>
        <dbReference type="ARBA" id="ARBA00022656"/>
    </source>
</evidence>
<evidence type="ECO:0000256" key="6">
    <source>
        <dbReference type="ARBA" id="ARBA00022989"/>
    </source>
</evidence>
<dbReference type="InterPro" id="IPR000742">
    <property type="entry name" value="EGF"/>
</dbReference>
<evidence type="ECO:0000259" key="13">
    <source>
        <dbReference type="PROSITE" id="PS50215"/>
    </source>
</evidence>
<evidence type="ECO:0000256" key="11">
    <source>
        <dbReference type="SAM" id="MobiDB-lite"/>
    </source>
</evidence>
<feature type="compositionally biased region" description="Low complexity" evidence="11">
    <location>
        <begin position="28"/>
        <end position="42"/>
    </location>
</feature>
<feature type="compositionally biased region" description="Polar residues" evidence="11">
    <location>
        <begin position="602"/>
        <end position="619"/>
    </location>
</feature>
<dbReference type="Proteomes" id="UP000694545">
    <property type="component" value="Unplaced"/>
</dbReference>
<dbReference type="PROSITE" id="PS50215">
    <property type="entry name" value="ADAM_MEPRO"/>
    <property type="match status" value="1"/>
</dbReference>
<dbReference type="PANTHER" id="PTHR11905:SF120">
    <property type="entry name" value="DISINTEGRIN AND METALLOPROTEINASE DOMAIN-CONTAINING PROTEIN 1A"/>
    <property type="match status" value="1"/>
</dbReference>
<feature type="domain" description="Disintegrin" evidence="12">
    <location>
        <begin position="303"/>
        <end position="371"/>
    </location>
</feature>
<dbReference type="GO" id="GO:0009897">
    <property type="term" value="C:external side of plasma membrane"/>
    <property type="evidence" value="ECO:0007669"/>
    <property type="project" value="TreeGrafter"/>
</dbReference>
<keyword evidence="3" id="KW-0964">Secreted</keyword>
<dbReference type="GO" id="GO:0004222">
    <property type="term" value="F:metalloendopeptidase activity"/>
    <property type="evidence" value="ECO:0007669"/>
    <property type="project" value="InterPro"/>
</dbReference>
<keyword evidence="6" id="KW-1133">Transmembrane helix</keyword>
<evidence type="ECO:0000256" key="9">
    <source>
        <dbReference type="PROSITE-ProRule" id="PRU00068"/>
    </source>
</evidence>
<dbReference type="InterPro" id="IPR036436">
    <property type="entry name" value="Disintegrin_dom_sf"/>
</dbReference>
<dbReference type="InterPro" id="IPR024079">
    <property type="entry name" value="MetalloPept_cat_dom_sf"/>
</dbReference>
<dbReference type="AlphaFoldDB" id="A0A8D2JLJ1"/>
<feature type="region of interest" description="Disordered" evidence="11">
    <location>
        <begin position="602"/>
        <end position="622"/>
    </location>
</feature>
<dbReference type="Ensembl" id="ENSVKKT00000012918.1">
    <property type="protein sequence ID" value="ENSVKKP00000012615.1"/>
    <property type="gene ID" value="ENSVKKG00000008732.1"/>
</dbReference>
<organism evidence="14 15">
    <name type="scientific">Varanus komodoensis</name>
    <name type="common">Komodo dragon</name>
    <dbReference type="NCBI Taxonomy" id="61221"/>
    <lineage>
        <taxon>Eukaryota</taxon>
        <taxon>Metazoa</taxon>
        <taxon>Chordata</taxon>
        <taxon>Craniata</taxon>
        <taxon>Vertebrata</taxon>
        <taxon>Euteleostomi</taxon>
        <taxon>Lepidosauria</taxon>
        <taxon>Squamata</taxon>
        <taxon>Bifurcata</taxon>
        <taxon>Unidentata</taxon>
        <taxon>Episquamata</taxon>
        <taxon>Toxicofera</taxon>
        <taxon>Anguimorpha</taxon>
        <taxon>Paleoanguimorpha</taxon>
        <taxon>Varanoidea</taxon>
        <taxon>Varanidae</taxon>
        <taxon>Varanus</taxon>
    </lineage>
</organism>
<feature type="region of interest" description="Disordered" evidence="11">
    <location>
        <begin position="1"/>
        <end position="42"/>
    </location>
</feature>
<feature type="disulfide bond" evidence="9">
    <location>
        <begin position="343"/>
        <end position="363"/>
    </location>
</feature>
<dbReference type="Gene3D" id="4.10.70.10">
    <property type="entry name" value="Disintegrin domain"/>
    <property type="match status" value="1"/>
</dbReference>
<accession>A0A8D2JLJ1</accession>
<evidence type="ECO:0000256" key="8">
    <source>
        <dbReference type="ARBA" id="ARBA00023157"/>
    </source>
</evidence>
<proteinExistence type="predicted"/>
<dbReference type="PROSITE" id="PS01186">
    <property type="entry name" value="EGF_2"/>
    <property type="match status" value="1"/>
</dbReference>
<dbReference type="GO" id="GO:0006508">
    <property type="term" value="P:proteolysis"/>
    <property type="evidence" value="ECO:0007669"/>
    <property type="project" value="InterPro"/>
</dbReference>
<evidence type="ECO:0000256" key="10">
    <source>
        <dbReference type="PROSITE-ProRule" id="PRU00276"/>
    </source>
</evidence>
<keyword evidence="7" id="KW-0472">Membrane</keyword>
<keyword evidence="8 9" id="KW-1015">Disulfide bond</keyword>
<dbReference type="InterPro" id="IPR001762">
    <property type="entry name" value="Disintegrin_dom"/>
</dbReference>
<dbReference type="PROSITE" id="PS50214">
    <property type="entry name" value="DISINTEGRIN_2"/>
    <property type="match status" value="1"/>
</dbReference>
<dbReference type="GO" id="GO:1990913">
    <property type="term" value="C:sperm head plasma membrane"/>
    <property type="evidence" value="ECO:0007669"/>
    <property type="project" value="TreeGrafter"/>
</dbReference>
<dbReference type="GO" id="GO:0005576">
    <property type="term" value="C:extracellular region"/>
    <property type="evidence" value="ECO:0007669"/>
    <property type="project" value="UniProtKB-SubCell"/>
</dbReference>
<evidence type="ECO:0000256" key="1">
    <source>
        <dbReference type="ARBA" id="ARBA00004167"/>
    </source>
</evidence>
<dbReference type="Pfam" id="PF01562">
    <property type="entry name" value="Pep_M12B_propep"/>
    <property type="match status" value="1"/>
</dbReference>